<dbReference type="EMBL" id="JACSPV010000011">
    <property type="protein sequence ID" value="MBD8005214.1"/>
    <property type="molecule type" value="Genomic_DNA"/>
</dbReference>
<keyword evidence="2" id="KW-1185">Reference proteome</keyword>
<evidence type="ECO:0000313" key="1">
    <source>
        <dbReference type="EMBL" id="MBD8005214.1"/>
    </source>
</evidence>
<dbReference type="NCBIfam" id="NF038232">
    <property type="entry name" value="STM3845_fam"/>
    <property type="match status" value="1"/>
</dbReference>
<name>A0ABR8VKD2_9BACI</name>
<dbReference type="InterPro" id="IPR049725">
    <property type="entry name" value="STM3845-like"/>
</dbReference>
<reference evidence="1 2" key="1">
    <citation type="submission" date="2020-08" db="EMBL/GenBank/DDBJ databases">
        <title>A Genomic Blueprint of the Chicken Gut Microbiome.</title>
        <authorList>
            <person name="Gilroy R."/>
            <person name="Ravi A."/>
            <person name="Getino M."/>
            <person name="Pursley I."/>
            <person name="Horton D.L."/>
            <person name="Alikhan N.-F."/>
            <person name="Baker D."/>
            <person name="Gharbi K."/>
            <person name="Hall N."/>
            <person name="Watson M."/>
            <person name="Adriaenssens E.M."/>
            <person name="Foster-Nyarko E."/>
            <person name="Jarju S."/>
            <person name="Secka A."/>
            <person name="Antonio M."/>
            <person name="Oren A."/>
            <person name="Chaudhuri R."/>
            <person name="La Ragione R.M."/>
            <person name="Hildebrand F."/>
            <person name="Pallen M.J."/>
        </authorList>
    </citation>
    <scope>NUCLEOTIDE SEQUENCE [LARGE SCALE GENOMIC DNA]</scope>
    <source>
        <strain evidence="1 2">Sa1BUA2</strain>
    </source>
</reference>
<comment type="caution">
    <text evidence="1">The sequence shown here is derived from an EMBL/GenBank/DDBJ whole genome shotgun (WGS) entry which is preliminary data.</text>
</comment>
<proteinExistence type="predicted"/>
<organism evidence="1 2">
    <name type="scientific">Bacillus norwichensis</name>
    <dbReference type="NCBI Taxonomy" id="2762217"/>
    <lineage>
        <taxon>Bacteria</taxon>
        <taxon>Bacillati</taxon>
        <taxon>Bacillota</taxon>
        <taxon>Bacilli</taxon>
        <taxon>Bacillales</taxon>
        <taxon>Bacillaceae</taxon>
        <taxon>Bacillus</taxon>
    </lineage>
</organism>
<evidence type="ECO:0000313" key="2">
    <source>
        <dbReference type="Proteomes" id="UP000648182"/>
    </source>
</evidence>
<protein>
    <submittedName>
        <fullName evidence="1">Uncharacterized protein</fullName>
    </submittedName>
</protein>
<accession>A0ABR8VKD2</accession>
<dbReference type="Proteomes" id="UP000648182">
    <property type="component" value="Unassembled WGS sequence"/>
</dbReference>
<dbReference type="RefSeq" id="WP_191811955.1">
    <property type="nucleotide sequence ID" value="NZ_JACSPV010000011.1"/>
</dbReference>
<sequence length="302" mass="35453">MTYKIDNITKGTVHDIYEKIFYKINQNYVDVFLCGGASSLVKKSIRDQVRDEMKKYSNIRILYPEDMFIEMLNKYKNYDLLSLEGFLADNSDIICIVCESAGSLVELGAFTNNGKTVNKVVAVIDEKRKRDNSFIMLGPIKILQKISKKNVLFYNENDITTLERDLNKRFNINRSKREEIISNRSSNNKALNTIIGMYYFIPLLLYFYKDLSSDKIVDLISYLMEKNEYEVKDFNTTYRASLKLLHKDKYLNKHVVQGDTRFSLTEKGYKNTNDLLNSVEMPNRTKLYDKIRFGIIKEQYYN</sequence>
<gene>
    <name evidence="1" type="ORF">H9631_08990</name>
</gene>